<evidence type="ECO:0000313" key="11">
    <source>
        <dbReference type="EMBL" id="KRN51219.1"/>
    </source>
</evidence>
<evidence type="ECO:0000256" key="9">
    <source>
        <dbReference type="HAMAP-Rule" id="MF_00151"/>
    </source>
</evidence>
<dbReference type="GO" id="GO:0005737">
    <property type="term" value="C:cytoplasm"/>
    <property type="evidence" value="ECO:0007669"/>
    <property type="project" value="UniProtKB-SubCell"/>
</dbReference>
<dbReference type="Proteomes" id="UP000051841">
    <property type="component" value="Unassembled WGS sequence"/>
</dbReference>
<comment type="catalytic activity">
    <reaction evidence="8 9">
        <text>(R)-4'-phosphopantetheine + ATP + H(+) = 3'-dephospho-CoA + diphosphate</text>
        <dbReference type="Rhea" id="RHEA:19801"/>
        <dbReference type="ChEBI" id="CHEBI:15378"/>
        <dbReference type="ChEBI" id="CHEBI:30616"/>
        <dbReference type="ChEBI" id="CHEBI:33019"/>
        <dbReference type="ChEBI" id="CHEBI:57328"/>
        <dbReference type="ChEBI" id="CHEBI:61723"/>
        <dbReference type="EC" id="2.7.7.3"/>
    </reaction>
</comment>
<evidence type="ECO:0000313" key="12">
    <source>
        <dbReference type="Proteomes" id="UP000051841"/>
    </source>
</evidence>
<feature type="binding site" evidence="9">
    <location>
        <position position="9"/>
    </location>
    <ligand>
        <name>substrate</name>
    </ligand>
</feature>
<dbReference type="Pfam" id="PF01467">
    <property type="entry name" value="CTP_transf_like"/>
    <property type="match status" value="1"/>
</dbReference>
<comment type="subcellular location">
    <subcellularLocation>
        <location evidence="9">Cytoplasm</location>
    </subcellularLocation>
</comment>
<evidence type="ECO:0000256" key="8">
    <source>
        <dbReference type="ARBA" id="ARBA00029346"/>
    </source>
</evidence>
<protein>
    <recommendedName>
        <fullName evidence="9">Phosphopantetheine adenylyltransferase</fullName>
        <ecNumber evidence="9">2.7.7.3</ecNumber>
    </recommendedName>
    <alternativeName>
        <fullName evidence="9">Dephospho-CoA pyrophosphorylase</fullName>
    </alternativeName>
    <alternativeName>
        <fullName evidence="9">Pantetheine-phosphate adenylyltransferase</fullName>
        <shortName evidence="9">PPAT</shortName>
    </alternativeName>
</protein>
<feature type="binding site" evidence="9">
    <location>
        <position position="98"/>
    </location>
    <ligand>
        <name>ATP</name>
        <dbReference type="ChEBI" id="CHEBI:30616"/>
    </ligand>
</feature>
<dbReference type="RefSeq" id="WP_029070366.1">
    <property type="nucleotide sequence ID" value="NZ_JNKN01000005.1"/>
</dbReference>
<evidence type="ECO:0000259" key="10">
    <source>
        <dbReference type="Pfam" id="PF01467"/>
    </source>
</evidence>
<organism evidence="11 12">
    <name type="scientific">Kandleria vitulina DSM 20405</name>
    <dbReference type="NCBI Taxonomy" id="1410657"/>
    <lineage>
        <taxon>Bacteria</taxon>
        <taxon>Bacillati</taxon>
        <taxon>Bacillota</taxon>
        <taxon>Erysipelotrichia</taxon>
        <taxon>Erysipelotrichales</taxon>
        <taxon>Coprobacillaceae</taxon>
        <taxon>Kandleria</taxon>
    </lineage>
</organism>
<evidence type="ECO:0000256" key="3">
    <source>
        <dbReference type="ARBA" id="ARBA00022695"/>
    </source>
</evidence>
<dbReference type="InterPro" id="IPR014729">
    <property type="entry name" value="Rossmann-like_a/b/a_fold"/>
</dbReference>
<dbReference type="AlphaFoldDB" id="A0A0R2HDW6"/>
<feature type="binding site" evidence="9">
    <location>
        <begin position="9"/>
        <end position="10"/>
    </location>
    <ligand>
        <name>ATP</name>
        <dbReference type="ChEBI" id="CHEBI:30616"/>
    </ligand>
</feature>
<evidence type="ECO:0000256" key="5">
    <source>
        <dbReference type="ARBA" id="ARBA00022840"/>
    </source>
</evidence>
<dbReference type="SUPFAM" id="SSF52374">
    <property type="entry name" value="Nucleotidylyl transferase"/>
    <property type="match status" value="1"/>
</dbReference>
<feature type="site" description="Transition state stabilizer" evidence="9">
    <location>
        <position position="17"/>
    </location>
</feature>
<evidence type="ECO:0000256" key="1">
    <source>
        <dbReference type="ARBA" id="ARBA00022490"/>
    </source>
</evidence>
<dbReference type="HAMAP" id="MF_00151">
    <property type="entry name" value="PPAT_bact"/>
    <property type="match status" value="1"/>
</dbReference>
<dbReference type="InterPro" id="IPR004821">
    <property type="entry name" value="Cyt_trans-like"/>
</dbReference>
<comment type="cofactor">
    <cofactor evidence="9">
        <name>Mg(2+)</name>
        <dbReference type="ChEBI" id="CHEBI:18420"/>
    </cofactor>
</comment>
<feature type="binding site" evidence="9">
    <location>
        <begin position="123"/>
        <end position="129"/>
    </location>
    <ligand>
        <name>ATP</name>
        <dbReference type="ChEBI" id="CHEBI:30616"/>
    </ligand>
</feature>
<dbReference type="EC" id="2.7.7.3" evidence="9"/>
<keyword evidence="7 9" id="KW-0173">Coenzyme A biosynthesis</keyword>
<feature type="binding site" evidence="9">
    <location>
        <position position="87"/>
    </location>
    <ligand>
        <name>substrate</name>
    </ligand>
</feature>
<feature type="binding site" evidence="9">
    <location>
        <begin position="88"/>
        <end position="90"/>
    </location>
    <ligand>
        <name>ATP</name>
        <dbReference type="ChEBI" id="CHEBI:30616"/>
    </ligand>
</feature>
<dbReference type="UniPathway" id="UPA00241">
    <property type="reaction ID" value="UER00355"/>
</dbReference>
<reference evidence="11 12" key="1">
    <citation type="journal article" date="2015" name="Genome Announc.">
        <title>Expanding the biotechnology potential of lactobacilli through comparative genomics of 213 strains and associated genera.</title>
        <authorList>
            <person name="Sun Z."/>
            <person name="Harris H.M."/>
            <person name="McCann A."/>
            <person name="Guo C."/>
            <person name="Argimon S."/>
            <person name="Zhang W."/>
            <person name="Yang X."/>
            <person name="Jeffery I.B."/>
            <person name="Cooney J.C."/>
            <person name="Kagawa T.F."/>
            <person name="Liu W."/>
            <person name="Song Y."/>
            <person name="Salvetti E."/>
            <person name="Wrobel A."/>
            <person name="Rasinkangas P."/>
            <person name="Parkhill J."/>
            <person name="Rea M.C."/>
            <person name="O'Sullivan O."/>
            <person name="Ritari J."/>
            <person name="Douillard F.P."/>
            <person name="Paul Ross R."/>
            <person name="Yang R."/>
            <person name="Briner A.E."/>
            <person name="Felis G.E."/>
            <person name="de Vos W.M."/>
            <person name="Barrangou R."/>
            <person name="Klaenhammer T.R."/>
            <person name="Caufield P.W."/>
            <person name="Cui Y."/>
            <person name="Zhang H."/>
            <person name="O'Toole P.W."/>
        </authorList>
    </citation>
    <scope>NUCLEOTIDE SEQUENCE [LARGE SCALE GENOMIC DNA]</scope>
    <source>
        <strain evidence="11 12">DSM 20405</strain>
    </source>
</reference>
<feature type="binding site" evidence="9">
    <location>
        <position position="41"/>
    </location>
    <ligand>
        <name>substrate</name>
    </ligand>
</feature>
<dbReference type="InterPro" id="IPR001980">
    <property type="entry name" value="PPAT"/>
</dbReference>
<dbReference type="Gene3D" id="3.40.50.620">
    <property type="entry name" value="HUPs"/>
    <property type="match status" value="1"/>
</dbReference>
<comment type="caution">
    <text evidence="11">The sequence shown here is derived from an EMBL/GenBank/DDBJ whole genome shotgun (WGS) entry which is preliminary data.</text>
</comment>
<keyword evidence="12" id="KW-1185">Reference proteome</keyword>
<keyword evidence="5 9" id="KW-0067">ATP-binding</keyword>
<keyword evidence="6 9" id="KW-0460">Magnesium</keyword>
<keyword evidence="4 9" id="KW-0547">Nucleotide-binding</keyword>
<dbReference type="GO" id="GO:0005524">
    <property type="term" value="F:ATP binding"/>
    <property type="evidence" value="ECO:0007669"/>
    <property type="project" value="UniProtKB-KW"/>
</dbReference>
<dbReference type="GO" id="GO:0015937">
    <property type="term" value="P:coenzyme A biosynthetic process"/>
    <property type="evidence" value="ECO:0007669"/>
    <property type="project" value="UniProtKB-UniRule"/>
</dbReference>
<keyword evidence="3 9" id="KW-0548">Nucleotidyltransferase</keyword>
<dbReference type="EMBL" id="JQBL01000002">
    <property type="protein sequence ID" value="KRN51219.1"/>
    <property type="molecule type" value="Genomic_DNA"/>
</dbReference>
<comment type="subunit">
    <text evidence="9">Homohexamer.</text>
</comment>
<comment type="pathway">
    <text evidence="9">Cofactor biosynthesis; coenzyme A biosynthesis; CoA from (R)-pantothenate: step 4/5.</text>
</comment>
<evidence type="ECO:0000256" key="2">
    <source>
        <dbReference type="ARBA" id="ARBA00022679"/>
    </source>
</evidence>
<feature type="binding site" evidence="9">
    <location>
        <position position="17"/>
    </location>
    <ligand>
        <name>ATP</name>
        <dbReference type="ChEBI" id="CHEBI:30616"/>
    </ligand>
</feature>
<gene>
    <name evidence="9" type="primary">coaD</name>
    <name evidence="11" type="ORF">IV49_GL000682</name>
</gene>
<name>A0A0R2HDW6_9FIRM</name>
<keyword evidence="1 9" id="KW-0963">Cytoplasm</keyword>
<proteinExistence type="inferred from homology"/>
<keyword evidence="2 9" id="KW-0808">Transferase</keyword>
<comment type="function">
    <text evidence="9">Reversibly transfers an adenylyl group from ATP to 4'-phosphopantetheine, yielding dephospho-CoA (dPCoA) and pyrophosphate.</text>
</comment>
<accession>A0A0R2HDW6</accession>
<dbReference type="NCBIfam" id="TIGR01510">
    <property type="entry name" value="coaD_prev_kdtB"/>
    <property type="match status" value="1"/>
</dbReference>
<evidence type="ECO:0000256" key="4">
    <source>
        <dbReference type="ARBA" id="ARBA00022741"/>
    </source>
</evidence>
<dbReference type="PATRIC" id="fig|1410657.5.peg.709"/>
<feature type="domain" description="Cytidyltransferase-like" evidence="10">
    <location>
        <begin position="5"/>
        <end position="133"/>
    </location>
</feature>
<dbReference type="PRINTS" id="PR01020">
    <property type="entry name" value="LPSBIOSNTHSS"/>
</dbReference>
<dbReference type="CDD" id="cd02163">
    <property type="entry name" value="PPAT"/>
    <property type="match status" value="1"/>
</dbReference>
<dbReference type="NCBIfam" id="TIGR00125">
    <property type="entry name" value="cyt_tran_rel"/>
    <property type="match status" value="1"/>
</dbReference>
<dbReference type="PANTHER" id="PTHR21342:SF1">
    <property type="entry name" value="PHOSPHOPANTETHEINE ADENYLYLTRANSFERASE"/>
    <property type="match status" value="1"/>
</dbReference>
<sequence>MRKAVYAGTFDPITNGHLDIIERSLSLFDEIHVVIFYNPYKKTAFSLEERLEMIRQATSHLKGVVVDSSDDLAVEYARKIGASALVRGLRATQDYQYESQLAYTNQYLAEDIETVFLMTRLSQMFISSSSVKEIASHKGDVSALVPAYVNEKIVNKYGK</sequence>
<comment type="similarity">
    <text evidence="9">Belongs to the bacterial CoaD family.</text>
</comment>
<feature type="binding site" evidence="9">
    <location>
        <position position="73"/>
    </location>
    <ligand>
        <name>substrate</name>
    </ligand>
</feature>
<dbReference type="GO" id="GO:0004595">
    <property type="term" value="F:pantetheine-phosphate adenylyltransferase activity"/>
    <property type="evidence" value="ECO:0007669"/>
    <property type="project" value="UniProtKB-UniRule"/>
</dbReference>
<dbReference type="PANTHER" id="PTHR21342">
    <property type="entry name" value="PHOSPHOPANTETHEINE ADENYLYLTRANSFERASE"/>
    <property type="match status" value="1"/>
</dbReference>
<evidence type="ECO:0000256" key="7">
    <source>
        <dbReference type="ARBA" id="ARBA00022993"/>
    </source>
</evidence>
<evidence type="ECO:0000256" key="6">
    <source>
        <dbReference type="ARBA" id="ARBA00022842"/>
    </source>
</evidence>